<reference evidence="4 5" key="2">
    <citation type="submission" date="2018-11" db="EMBL/GenBank/DDBJ databases">
        <authorList>
            <consortium name="Pathogen Informatics"/>
        </authorList>
    </citation>
    <scope>NUCLEOTIDE SEQUENCE [LARGE SCALE GENOMIC DNA]</scope>
</reference>
<dbReference type="PANTHER" id="PTHR24035">
    <property type="entry name" value="MULTIPLE EPIDERMAL GROWTH FACTOR-LIKE DOMAINS PROTEIN"/>
    <property type="match status" value="1"/>
</dbReference>
<dbReference type="PROSITE" id="PS00022">
    <property type="entry name" value="EGF_1"/>
    <property type="match status" value="1"/>
</dbReference>
<keyword evidence="5" id="KW-1185">Reference proteome</keyword>
<protein>
    <submittedName>
        <fullName evidence="6">EGF-like domain-containing protein</fullName>
    </submittedName>
</protein>
<dbReference type="OrthoDB" id="5786002at2759"/>
<feature type="disulfide bond" evidence="2">
    <location>
        <begin position="79"/>
        <end position="88"/>
    </location>
</feature>
<evidence type="ECO:0000256" key="2">
    <source>
        <dbReference type="PROSITE-ProRule" id="PRU00076"/>
    </source>
</evidence>
<sequence length="117" mass="12877">MIKVKVEQHLSVFIAGDTEVIPFATKCHPVTGECLCSEGWTGPDCRTPCPPNRWGTGCRSECQCQNDGTCDPITGFCDCPAGFMGRHCEIEALIIRQVLEYSKWGPNCSQKFSSSQN</sequence>
<dbReference type="AlphaFoldDB" id="A0A183CY51"/>
<dbReference type="InterPro" id="IPR052108">
    <property type="entry name" value="MEGF/SIB"/>
</dbReference>
<feature type="domain" description="EGF-like" evidence="3">
    <location>
        <begin position="59"/>
        <end position="89"/>
    </location>
</feature>
<dbReference type="CDD" id="cd00054">
    <property type="entry name" value="EGF_CA"/>
    <property type="match status" value="1"/>
</dbReference>
<dbReference type="InterPro" id="IPR013111">
    <property type="entry name" value="EGF_extracell"/>
</dbReference>
<keyword evidence="1 2" id="KW-1015">Disulfide bond</keyword>
<evidence type="ECO:0000259" key="3">
    <source>
        <dbReference type="PROSITE" id="PS50026"/>
    </source>
</evidence>
<evidence type="ECO:0000313" key="6">
    <source>
        <dbReference type="WBParaSite" id="GPUH_0000139501-mRNA-1"/>
    </source>
</evidence>
<dbReference type="InterPro" id="IPR000742">
    <property type="entry name" value="EGF"/>
</dbReference>
<dbReference type="Pfam" id="PF07974">
    <property type="entry name" value="EGF_2"/>
    <property type="match status" value="1"/>
</dbReference>
<dbReference type="PANTHER" id="PTHR24035:SF141">
    <property type="entry name" value="MULTIPLE EPIDERMAL GROWTH FACTOR-LIKE DOMAINS PROTEIN 6"/>
    <property type="match status" value="1"/>
</dbReference>
<organism evidence="6">
    <name type="scientific">Gongylonema pulchrum</name>
    <dbReference type="NCBI Taxonomy" id="637853"/>
    <lineage>
        <taxon>Eukaryota</taxon>
        <taxon>Metazoa</taxon>
        <taxon>Ecdysozoa</taxon>
        <taxon>Nematoda</taxon>
        <taxon>Chromadorea</taxon>
        <taxon>Rhabditida</taxon>
        <taxon>Spirurina</taxon>
        <taxon>Spiruromorpha</taxon>
        <taxon>Spiruroidea</taxon>
        <taxon>Gongylonematidae</taxon>
        <taxon>Gongylonema</taxon>
    </lineage>
</organism>
<proteinExistence type="predicted"/>
<evidence type="ECO:0000313" key="5">
    <source>
        <dbReference type="Proteomes" id="UP000271098"/>
    </source>
</evidence>
<dbReference type="WBParaSite" id="GPUH_0000139501-mRNA-1">
    <property type="protein sequence ID" value="GPUH_0000139501-mRNA-1"/>
    <property type="gene ID" value="GPUH_0000139501"/>
</dbReference>
<name>A0A183CY51_9BILA</name>
<dbReference type="PROSITE" id="PS50026">
    <property type="entry name" value="EGF_3"/>
    <property type="match status" value="1"/>
</dbReference>
<dbReference type="Proteomes" id="UP000271098">
    <property type="component" value="Unassembled WGS sequence"/>
</dbReference>
<dbReference type="Gene3D" id="2.170.300.10">
    <property type="entry name" value="Tie2 ligand-binding domain superfamily"/>
    <property type="match status" value="1"/>
</dbReference>
<dbReference type="SUPFAM" id="SSF57196">
    <property type="entry name" value="EGF/Laminin"/>
    <property type="match status" value="1"/>
</dbReference>
<accession>A0A183CY51</accession>
<reference evidence="6" key="1">
    <citation type="submission" date="2016-06" db="UniProtKB">
        <authorList>
            <consortium name="WormBaseParasite"/>
        </authorList>
    </citation>
    <scope>IDENTIFICATION</scope>
</reference>
<evidence type="ECO:0000256" key="1">
    <source>
        <dbReference type="ARBA" id="ARBA00023157"/>
    </source>
</evidence>
<comment type="caution">
    <text evidence="2">Lacks conserved residue(s) required for the propagation of feature annotation.</text>
</comment>
<gene>
    <name evidence="4" type="ORF">GPUH_LOCUS1394</name>
</gene>
<dbReference type="PRINTS" id="PR00011">
    <property type="entry name" value="EGFLAMININ"/>
</dbReference>
<evidence type="ECO:0000313" key="4">
    <source>
        <dbReference type="EMBL" id="VDK29953.1"/>
    </source>
</evidence>
<keyword evidence="2" id="KW-0245">EGF-like domain</keyword>
<dbReference type="PROSITE" id="PS01186">
    <property type="entry name" value="EGF_2"/>
    <property type="match status" value="1"/>
</dbReference>
<dbReference type="EMBL" id="UYRT01001667">
    <property type="protein sequence ID" value="VDK29953.1"/>
    <property type="molecule type" value="Genomic_DNA"/>
</dbReference>